<dbReference type="Proteomes" id="UP000483432">
    <property type="component" value="Unassembled WGS sequence"/>
</dbReference>
<dbReference type="Pfam" id="PF13489">
    <property type="entry name" value="Methyltransf_23"/>
    <property type="match status" value="1"/>
</dbReference>
<dbReference type="InterPro" id="IPR029063">
    <property type="entry name" value="SAM-dependent_MTases_sf"/>
</dbReference>
<dbReference type="PANTHER" id="PTHR43861">
    <property type="entry name" value="TRANS-ACONITATE 2-METHYLTRANSFERASE-RELATED"/>
    <property type="match status" value="1"/>
</dbReference>
<name>A0A7C9TC70_9PROT</name>
<evidence type="ECO:0000313" key="2">
    <source>
        <dbReference type="Proteomes" id="UP000483432"/>
    </source>
</evidence>
<keyword evidence="1" id="KW-0489">Methyltransferase</keyword>
<organism evidence="1 2">
    <name type="scientific">Sulfuriferula multivorans</name>
    <dbReference type="NCBI Taxonomy" id="1559896"/>
    <lineage>
        <taxon>Bacteria</taxon>
        <taxon>Pseudomonadati</taxon>
        <taxon>Pseudomonadota</taxon>
        <taxon>Betaproteobacteria</taxon>
        <taxon>Nitrosomonadales</taxon>
        <taxon>Sulfuricellaceae</taxon>
        <taxon>Sulfuriferula</taxon>
    </lineage>
</organism>
<dbReference type="AlphaFoldDB" id="A0A7C9TC70"/>
<reference evidence="1 2" key="1">
    <citation type="submission" date="2019-09" db="EMBL/GenBank/DDBJ databases">
        <title>H2 Metabolism Revealed by Metagenomic Analysis in Subglacial Sediment of East Antarctica.</title>
        <authorList>
            <person name="Yang Z."/>
            <person name="Zhang Y."/>
            <person name="Lv Y."/>
            <person name="Yan W."/>
            <person name="Xiao X."/>
            <person name="Sun B."/>
            <person name="Ma H."/>
        </authorList>
    </citation>
    <scope>NUCLEOTIDE SEQUENCE [LARGE SCALE GENOMIC DNA]</scope>
    <source>
        <strain evidence="1">Bin2_2</strain>
    </source>
</reference>
<dbReference type="GO" id="GO:0032259">
    <property type="term" value="P:methylation"/>
    <property type="evidence" value="ECO:0007669"/>
    <property type="project" value="UniProtKB-KW"/>
</dbReference>
<accession>A0A7C9TC70</accession>
<sequence length="281" mass="32065">MLYADTLGDRLPDFGYDFSPSHRLSFRTVRCEHCGHGYSSPLPADIYANYIDVEDAEYIRNREQRLMTAEKVLSVIRRLKPSGKLLDVGCATGDFLDAARKNYAAQGLELSTWAANIAAATGVRIHRQRLSEMQADEQYDIVTLWGVIEHFETPRKEIAEINRLLKTGGLLCLWTGDLDSWIARLLGKRWWYVQGQHIQMFTMGSLEKLMQESGFVRKKMERYPYVMSLRSIAKSLGRYKALGALARLLLDNRLWGDVRITLKLPGEMFGIFEKVAPAVKV</sequence>
<dbReference type="CDD" id="cd02440">
    <property type="entry name" value="AdoMet_MTases"/>
    <property type="match status" value="1"/>
</dbReference>
<gene>
    <name evidence="1" type="ORF">GZ085_10555</name>
</gene>
<proteinExistence type="predicted"/>
<comment type="caution">
    <text evidence="1">The sequence shown here is derived from an EMBL/GenBank/DDBJ whole genome shotgun (WGS) entry which is preliminary data.</text>
</comment>
<dbReference type="Gene3D" id="3.40.50.150">
    <property type="entry name" value="Vaccinia Virus protein VP39"/>
    <property type="match status" value="1"/>
</dbReference>
<evidence type="ECO:0000313" key="1">
    <source>
        <dbReference type="EMBL" id="NDP48807.1"/>
    </source>
</evidence>
<dbReference type="PANTHER" id="PTHR43861:SF6">
    <property type="entry name" value="METHYLTRANSFERASE TYPE 11"/>
    <property type="match status" value="1"/>
</dbReference>
<dbReference type="SUPFAM" id="SSF53335">
    <property type="entry name" value="S-adenosyl-L-methionine-dependent methyltransferases"/>
    <property type="match status" value="1"/>
</dbReference>
<protein>
    <submittedName>
        <fullName evidence="1">Class I SAM-dependent methyltransferase</fullName>
    </submittedName>
</protein>
<dbReference type="EMBL" id="JAAFGW010000163">
    <property type="protein sequence ID" value="NDP48807.1"/>
    <property type="molecule type" value="Genomic_DNA"/>
</dbReference>
<keyword evidence="1" id="KW-0808">Transferase</keyword>
<dbReference type="GO" id="GO:0008168">
    <property type="term" value="F:methyltransferase activity"/>
    <property type="evidence" value="ECO:0007669"/>
    <property type="project" value="UniProtKB-KW"/>
</dbReference>